<evidence type="ECO:0000313" key="2">
    <source>
        <dbReference type="Proteomes" id="UP000244855"/>
    </source>
</evidence>
<sequence length="140" mass="16193">MPISSKTHLRNSIDCLRPKLYTAWEPVEPHSRFDPLAWKRSIAHCGSWAPLPSESIHLKPLRPNSSKASLHCRHMVCGVLVYQSLSHIQSIINRCPFLQHFVRLHQRIRETNLMVLTTPSFPWLLPSLPMPERFTCSVLH</sequence>
<keyword evidence="2" id="KW-1185">Reference proteome</keyword>
<name>A0A2V1E8M3_9PLEO</name>
<dbReference type="Proteomes" id="UP000244855">
    <property type="component" value="Unassembled WGS sequence"/>
</dbReference>
<reference evidence="1 2" key="1">
    <citation type="journal article" date="2018" name="Sci. Rep.">
        <title>Comparative genomics provides insights into the lifestyle and reveals functional heterogeneity of dark septate endophytic fungi.</title>
        <authorList>
            <person name="Knapp D.G."/>
            <person name="Nemeth J.B."/>
            <person name="Barry K."/>
            <person name="Hainaut M."/>
            <person name="Henrissat B."/>
            <person name="Johnson J."/>
            <person name="Kuo A."/>
            <person name="Lim J.H.P."/>
            <person name="Lipzen A."/>
            <person name="Nolan M."/>
            <person name="Ohm R.A."/>
            <person name="Tamas L."/>
            <person name="Grigoriev I.V."/>
            <person name="Spatafora J.W."/>
            <person name="Nagy L.G."/>
            <person name="Kovacs G.M."/>
        </authorList>
    </citation>
    <scope>NUCLEOTIDE SEQUENCE [LARGE SCALE GENOMIC DNA]</scope>
    <source>
        <strain evidence="1 2">DSE2036</strain>
    </source>
</reference>
<gene>
    <name evidence="1" type="ORF">DM02DRAFT_724056</name>
</gene>
<accession>A0A2V1E8M3</accession>
<organism evidence="1 2">
    <name type="scientific">Periconia macrospinosa</name>
    <dbReference type="NCBI Taxonomy" id="97972"/>
    <lineage>
        <taxon>Eukaryota</taxon>
        <taxon>Fungi</taxon>
        <taxon>Dikarya</taxon>
        <taxon>Ascomycota</taxon>
        <taxon>Pezizomycotina</taxon>
        <taxon>Dothideomycetes</taxon>
        <taxon>Pleosporomycetidae</taxon>
        <taxon>Pleosporales</taxon>
        <taxon>Massarineae</taxon>
        <taxon>Periconiaceae</taxon>
        <taxon>Periconia</taxon>
    </lineage>
</organism>
<evidence type="ECO:0000313" key="1">
    <source>
        <dbReference type="EMBL" id="PVI06726.1"/>
    </source>
</evidence>
<dbReference type="EMBL" id="KZ805307">
    <property type="protein sequence ID" value="PVI06726.1"/>
    <property type="molecule type" value="Genomic_DNA"/>
</dbReference>
<dbReference type="AlphaFoldDB" id="A0A2V1E8M3"/>
<protein>
    <submittedName>
        <fullName evidence="1">Uncharacterized protein</fullName>
    </submittedName>
</protein>
<proteinExistence type="predicted"/>